<dbReference type="AlphaFoldDB" id="A0ABC8K1Q5"/>
<dbReference type="FunFam" id="1.10.10.60:FF:000015">
    <property type="entry name" value="Transcription factor RAX3"/>
    <property type="match status" value="1"/>
</dbReference>
<evidence type="ECO:0000259" key="10">
    <source>
        <dbReference type="PROSITE" id="PS51294"/>
    </source>
</evidence>
<proteinExistence type="predicted"/>
<dbReference type="GO" id="GO:0005634">
    <property type="term" value="C:nucleus"/>
    <property type="evidence" value="ECO:0007669"/>
    <property type="project" value="UniProtKB-SubCell"/>
</dbReference>
<reference evidence="11 12" key="1">
    <citation type="submission" date="2022-03" db="EMBL/GenBank/DDBJ databases">
        <authorList>
            <person name="Macdonald S."/>
            <person name="Ahmed S."/>
            <person name="Newling K."/>
        </authorList>
    </citation>
    <scope>NUCLEOTIDE SEQUENCE [LARGE SCALE GENOMIC DNA]</scope>
</reference>
<dbReference type="SUPFAM" id="SSF46689">
    <property type="entry name" value="Homeodomain-like"/>
    <property type="match status" value="1"/>
</dbReference>
<feature type="compositionally biased region" description="Low complexity" evidence="8">
    <location>
        <begin position="221"/>
        <end position="231"/>
    </location>
</feature>
<keyword evidence="12" id="KW-1185">Reference proteome</keyword>
<evidence type="ECO:0000256" key="2">
    <source>
        <dbReference type="ARBA" id="ARBA00022737"/>
    </source>
</evidence>
<dbReference type="Gene3D" id="1.10.10.60">
    <property type="entry name" value="Homeodomain-like"/>
    <property type="match status" value="2"/>
</dbReference>
<dbReference type="InterPro" id="IPR009057">
    <property type="entry name" value="Homeodomain-like_sf"/>
</dbReference>
<name>A0ABC8K1Q5_ERUVS</name>
<dbReference type="SMART" id="SM00717">
    <property type="entry name" value="SANT"/>
    <property type="match status" value="2"/>
</dbReference>
<keyword evidence="4" id="KW-0238">DNA-binding</keyword>
<dbReference type="PANTHER" id="PTHR48000">
    <property type="entry name" value="OS09G0431300 PROTEIN"/>
    <property type="match status" value="1"/>
</dbReference>
<evidence type="ECO:0000313" key="11">
    <source>
        <dbReference type="EMBL" id="CAH8344807.1"/>
    </source>
</evidence>
<evidence type="ECO:0000256" key="3">
    <source>
        <dbReference type="ARBA" id="ARBA00023015"/>
    </source>
</evidence>
<organism evidence="11 12">
    <name type="scientific">Eruca vesicaria subsp. sativa</name>
    <name type="common">Garden rocket</name>
    <name type="synonym">Eruca sativa</name>
    <dbReference type="NCBI Taxonomy" id="29727"/>
    <lineage>
        <taxon>Eukaryota</taxon>
        <taxon>Viridiplantae</taxon>
        <taxon>Streptophyta</taxon>
        <taxon>Embryophyta</taxon>
        <taxon>Tracheophyta</taxon>
        <taxon>Spermatophyta</taxon>
        <taxon>Magnoliopsida</taxon>
        <taxon>eudicotyledons</taxon>
        <taxon>Gunneridae</taxon>
        <taxon>Pentapetalae</taxon>
        <taxon>rosids</taxon>
        <taxon>malvids</taxon>
        <taxon>Brassicales</taxon>
        <taxon>Brassicaceae</taxon>
        <taxon>Brassiceae</taxon>
        <taxon>Eruca</taxon>
    </lineage>
</organism>
<dbReference type="GO" id="GO:0003677">
    <property type="term" value="F:DNA binding"/>
    <property type="evidence" value="ECO:0007669"/>
    <property type="project" value="UniProtKB-KW"/>
</dbReference>
<keyword evidence="5" id="KW-0010">Activator</keyword>
<keyword evidence="7" id="KW-0539">Nucleus</keyword>
<evidence type="ECO:0000259" key="9">
    <source>
        <dbReference type="PROSITE" id="PS50090"/>
    </source>
</evidence>
<keyword evidence="2" id="KW-0677">Repeat</keyword>
<feature type="domain" description="HTH myb-type" evidence="10">
    <location>
        <begin position="67"/>
        <end position="117"/>
    </location>
</feature>
<evidence type="ECO:0000256" key="1">
    <source>
        <dbReference type="ARBA" id="ARBA00004123"/>
    </source>
</evidence>
<dbReference type="InterPro" id="IPR017930">
    <property type="entry name" value="Myb_dom"/>
</dbReference>
<evidence type="ECO:0000256" key="8">
    <source>
        <dbReference type="SAM" id="MobiDB-lite"/>
    </source>
</evidence>
<dbReference type="PROSITE" id="PS50090">
    <property type="entry name" value="MYB_LIKE"/>
    <property type="match status" value="2"/>
</dbReference>
<keyword evidence="6" id="KW-0804">Transcription</keyword>
<evidence type="ECO:0000256" key="6">
    <source>
        <dbReference type="ARBA" id="ARBA00023163"/>
    </source>
</evidence>
<dbReference type="CDD" id="cd00167">
    <property type="entry name" value="SANT"/>
    <property type="match status" value="1"/>
</dbReference>
<evidence type="ECO:0000256" key="5">
    <source>
        <dbReference type="ARBA" id="ARBA00023159"/>
    </source>
</evidence>
<protein>
    <submittedName>
        <fullName evidence="11">Uncharacterized protein</fullName>
    </submittedName>
</protein>
<feature type="region of interest" description="Disordered" evidence="8">
    <location>
        <begin position="210"/>
        <end position="231"/>
    </location>
</feature>
<evidence type="ECO:0000256" key="7">
    <source>
        <dbReference type="ARBA" id="ARBA00023242"/>
    </source>
</evidence>
<dbReference type="InterPro" id="IPR001005">
    <property type="entry name" value="SANT/Myb"/>
</dbReference>
<evidence type="ECO:0000313" key="12">
    <source>
        <dbReference type="Proteomes" id="UP001642260"/>
    </source>
</evidence>
<dbReference type="Pfam" id="PF00249">
    <property type="entry name" value="Myb_DNA-binding"/>
    <property type="match status" value="2"/>
</dbReference>
<feature type="domain" description="HTH myb-type" evidence="10">
    <location>
        <begin position="9"/>
        <end position="66"/>
    </location>
</feature>
<evidence type="ECO:0000256" key="4">
    <source>
        <dbReference type="ARBA" id="ARBA00023125"/>
    </source>
</evidence>
<accession>A0ABC8K1Q5</accession>
<dbReference type="PANTHER" id="PTHR48000:SF75">
    <property type="entry name" value="TRANSCRIPTION FACTOR MYB87"/>
    <property type="match status" value="1"/>
</dbReference>
<dbReference type="EMBL" id="CAKOAT010152931">
    <property type="protein sequence ID" value="CAH8344807.1"/>
    <property type="molecule type" value="Genomic_DNA"/>
</dbReference>
<feature type="domain" description="Myb-like" evidence="9">
    <location>
        <begin position="9"/>
        <end position="62"/>
    </location>
</feature>
<comment type="subcellular location">
    <subcellularLocation>
        <location evidence="1">Nucleus</location>
    </subcellularLocation>
</comment>
<feature type="domain" description="Myb-like" evidence="9">
    <location>
        <begin position="63"/>
        <end position="113"/>
    </location>
</feature>
<keyword evidence="3" id="KW-0805">Transcription regulation</keyword>
<dbReference type="PROSITE" id="PS51294">
    <property type="entry name" value="HTH_MYB"/>
    <property type="match status" value="2"/>
</dbReference>
<gene>
    <name evidence="11" type="ORF">ERUC_LOCUS16450</name>
</gene>
<sequence length="307" mass="35097">MGRAPCCDKSVVKKGPWSPEEDAMLKSYIEKHGTGNNWISLPHRIGIKRCGKSCRLRWLNYLRPNLKHGGFTDKEDYIICSLYITIGSRWSIIASQLPGRTDNDIKNYWNTRLKKKLLSKKEKAIHQQLRLEPKSTTKRSSSGQNQVLMFHDENAKPPLNQTSHNQMADIPSITSFAMEEKIMVKDPMFESFSWEQNKAWFDIDHDAASSSHHHHASPHLNSMTSSSGSIGTNSSLQMSHYSINNNDHGDQEMFFMAGFENLQAELFDEMINNNTKEIGMRGTETLNVNCLGHDINSFFDYPLQENE</sequence>
<dbReference type="Proteomes" id="UP001642260">
    <property type="component" value="Unassembled WGS sequence"/>
</dbReference>
<comment type="caution">
    <text evidence="11">The sequence shown here is derived from an EMBL/GenBank/DDBJ whole genome shotgun (WGS) entry which is preliminary data.</text>
</comment>